<gene>
    <name evidence="8" type="ORF">VPNG_01222</name>
</gene>
<dbReference type="InParanoid" id="A0A423XL62"/>
<keyword evidence="4" id="KW-0560">Oxidoreductase</keyword>
<dbReference type="InterPro" id="IPR036291">
    <property type="entry name" value="NAD(P)-bd_dom_sf"/>
</dbReference>
<evidence type="ECO:0000256" key="4">
    <source>
        <dbReference type="ARBA" id="ARBA00023002"/>
    </source>
</evidence>
<dbReference type="InterPro" id="IPR050091">
    <property type="entry name" value="PKS_NRPS_Biosynth_Enz"/>
</dbReference>
<dbReference type="Gene3D" id="3.40.50.720">
    <property type="entry name" value="NAD(P)-binding Rossmann-like Domain"/>
    <property type="match status" value="3"/>
</dbReference>
<keyword evidence="1" id="KW-0596">Phosphopantetheine</keyword>
<keyword evidence="3" id="KW-0808">Transferase</keyword>
<dbReference type="GO" id="GO:0006633">
    <property type="term" value="P:fatty acid biosynthetic process"/>
    <property type="evidence" value="ECO:0007669"/>
    <property type="project" value="TreeGrafter"/>
</dbReference>
<feature type="domain" description="Malonyl-CoA:ACP transacylase (MAT)" evidence="6">
    <location>
        <begin position="4"/>
        <end position="138"/>
    </location>
</feature>
<feature type="domain" description="Enoyl reductase (ER)" evidence="7">
    <location>
        <begin position="231"/>
        <end position="510"/>
    </location>
</feature>
<sequence length="651" mass="70520">MLIIIAVNKNSGAWIACYNSPGSVTVSGYRPALKALEEDIKNAGHFARLLHVDLAYYSPLMGVIGDEYGKLLRDDSTFQRADANKLDDASKKITPADADYWTANMVSSVRFAEALKGLRLPGQSVLTRIPLGLLKKPLGSGKLILWVTKGAHTDRVSDHEKAMVQGLFRVARRENPGARLTTLDVQSPSSPAAHWAIDRVLRKILSGGVLDDEYAERDGLLLVRLQADKKGSLESLEWCKTIIGEVPVESGNVDIQVMAMGVKSKDVATTMGIVPEDEHMIGCECAGYVRRVGPGVTGFKVGDRVVAQTNGTYVNHLQVVTDRVYAIPESMSFEDAATIPLVYLTAIYSLCHLGDLQEGQTVLIHSVAGGVGTAAIQPAQHKECDFGIPANRLFFSGDTHFAEEIRRETNGRGIDVLLNPLVGELLDESWRLTADGGMVVEISGCDIVDRNTLAMEPFDRSCSLRAVDLSYVGQINHSLTGSAAKGDVTDEQFVRSVFRSARSGKIAGVIQAAMVLRDKPYEMMTHDNYNTAIGGKVEGPWNLHVAAQEQPAPLDFFTMLSSISGVVGNKGQADYAAANAFLDAFAYHRQAQGLRAHTVDLGLIEDVELRGWVRQKLGGELSTLDITNASSLIAHCEKLVAKLPKPEAVAK</sequence>
<protein>
    <recommendedName>
        <fullName evidence="10">Enoyl reductase (ER) domain-containing protein</fullName>
    </recommendedName>
</protein>
<dbReference type="InterPro" id="IPR020843">
    <property type="entry name" value="ER"/>
</dbReference>
<dbReference type="InterPro" id="IPR014043">
    <property type="entry name" value="Acyl_transferase_dom"/>
</dbReference>
<dbReference type="InterPro" id="IPR016036">
    <property type="entry name" value="Malonyl_transacylase_ACP-bd"/>
</dbReference>
<dbReference type="SMART" id="SM00827">
    <property type="entry name" value="PKS_AT"/>
    <property type="match status" value="1"/>
</dbReference>
<evidence type="ECO:0000259" key="7">
    <source>
        <dbReference type="SMART" id="SM00829"/>
    </source>
</evidence>
<accession>A0A423XL62</accession>
<dbReference type="InterPro" id="IPR013968">
    <property type="entry name" value="PKS_KR"/>
</dbReference>
<evidence type="ECO:0000256" key="3">
    <source>
        <dbReference type="ARBA" id="ARBA00022679"/>
    </source>
</evidence>
<dbReference type="OrthoDB" id="329835at2759"/>
<dbReference type="SUPFAM" id="SSF50129">
    <property type="entry name" value="GroES-like"/>
    <property type="match status" value="1"/>
</dbReference>
<dbReference type="InterPro" id="IPR013154">
    <property type="entry name" value="ADH-like_N"/>
</dbReference>
<comment type="caution">
    <text evidence="8">The sequence shown here is derived from an EMBL/GenBank/DDBJ whole genome shotgun (WGS) entry which is preliminary data.</text>
</comment>
<evidence type="ECO:0000256" key="1">
    <source>
        <dbReference type="ARBA" id="ARBA00022450"/>
    </source>
</evidence>
<dbReference type="EMBL" id="LKEB01000003">
    <property type="protein sequence ID" value="ROW17236.1"/>
    <property type="molecule type" value="Genomic_DNA"/>
</dbReference>
<keyword evidence="2" id="KW-0597">Phosphoprotein</keyword>
<dbReference type="GO" id="GO:0016491">
    <property type="term" value="F:oxidoreductase activity"/>
    <property type="evidence" value="ECO:0007669"/>
    <property type="project" value="UniProtKB-KW"/>
</dbReference>
<reference evidence="8 9" key="1">
    <citation type="submission" date="2015-09" db="EMBL/GenBank/DDBJ databases">
        <title>Host preference determinants of Valsa canker pathogens revealed by comparative genomics.</title>
        <authorList>
            <person name="Yin Z."/>
            <person name="Huang L."/>
        </authorList>
    </citation>
    <scope>NUCLEOTIDE SEQUENCE [LARGE SCALE GENOMIC DNA]</scope>
    <source>
        <strain evidence="8 9">SXYLt</strain>
    </source>
</reference>
<evidence type="ECO:0008006" key="10">
    <source>
        <dbReference type="Google" id="ProtNLM"/>
    </source>
</evidence>
<dbReference type="Pfam" id="PF08240">
    <property type="entry name" value="ADH_N"/>
    <property type="match status" value="1"/>
</dbReference>
<dbReference type="InterPro" id="IPR001227">
    <property type="entry name" value="Ac_transferase_dom_sf"/>
</dbReference>
<dbReference type="GO" id="GO:0004312">
    <property type="term" value="F:fatty acid synthase activity"/>
    <property type="evidence" value="ECO:0007669"/>
    <property type="project" value="TreeGrafter"/>
</dbReference>
<dbReference type="SUPFAM" id="SSF55048">
    <property type="entry name" value="Probable ACP-binding domain of malonyl-CoA ACP transacylase"/>
    <property type="match status" value="1"/>
</dbReference>
<dbReference type="Proteomes" id="UP000285146">
    <property type="component" value="Unassembled WGS sequence"/>
</dbReference>
<dbReference type="SUPFAM" id="SSF52151">
    <property type="entry name" value="FabD/lysophospholipase-like"/>
    <property type="match status" value="1"/>
</dbReference>
<evidence type="ECO:0000313" key="9">
    <source>
        <dbReference type="Proteomes" id="UP000285146"/>
    </source>
</evidence>
<dbReference type="Pfam" id="PF00698">
    <property type="entry name" value="Acyl_transf_1"/>
    <property type="match status" value="1"/>
</dbReference>
<dbReference type="STRING" id="1230097.A0A423XL62"/>
<dbReference type="GO" id="GO:0044550">
    <property type="term" value="P:secondary metabolite biosynthetic process"/>
    <property type="evidence" value="ECO:0007669"/>
    <property type="project" value="TreeGrafter"/>
</dbReference>
<dbReference type="Gene3D" id="3.40.366.10">
    <property type="entry name" value="Malonyl-Coenzyme A Acyl Carrier Protein, domain 2"/>
    <property type="match status" value="1"/>
</dbReference>
<dbReference type="PANTHER" id="PTHR43775:SF18">
    <property type="entry name" value="ENZYME, PUTATIVE (JCVI)-RELATED"/>
    <property type="match status" value="1"/>
</dbReference>
<dbReference type="InterPro" id="IPR016035">
    <property type="entry name" value="Acyl_Trfase/lysoPLipase"/>
</dbReference>
<proteinExistence type="predicted"/>
<dbReference type="SMART" id="SM00829">
    <property type="entry name" value="PKS_ER"/>
    <property type="match status" value="1"/>
</dbReference>
<evidence type="ECO:0000313" key="8">
    <source>
        <dbReference type="EMBL" id="ROW17236.1"/>
    </source>
</evidence>
<organism evidence="8 9">
    <name type="scientific">Cytospora leucostoma</name>
    <dbReference type="NCBI Taxonomy" id="1230097"/>
    <lineage>
        <taxon>Eukaryota</taxon>
        <taxon>Fungi</taxon>
        <taxon>Dikarya</taxon>
        <taxon>Ascomycota</taxon>
        <taxon>Pezizomycotina</taxon>
        <taxon>Sordariomycetes</taxon>
        <taxon>Sordariomycetidae</taxon>
        <taxon>Diaporthales</taxon>
        <taxon>Cytosporaceae</taxon>
        <taxon>Cytospora</taxon>
    </lineage>
</organism>
<name>A0A423XL62_9PEZI</name>
<dbReference type="SMART" id="SM00822">
    <property type="entry name" value="PKS_KR"/>
    <property type="match status" value="1"/>
</dbReference>
<dbReference type="PANTHER" id="PTHR43775">
    <property type="entry name" value="FATTY ACID SYNTHASE"/>
    <property type="match status" value="1"/>
</dbReference>
<dbReference type="CDD" id="cd05195">
    <property type="entry name" value="enoyl_red"/>
    <property type="match status" value="1"/>
</dbReference>
<dbReference type="AlphaFoldDB" id="A0A423XL62"/>
<dbReference type="SUPFAM" id="SSF51735">
    <property type="entry name" value="NAD(P)-binding Rossmann-fold domains"/>
    <property type="match status" value="3"/>
</dbReference>
<dbReference type="InterPro" id="IPR057326">
    <property type="entry name" value="KR_dom"/>
</dbReference>
<feature type="domain" description="Ketoreductase" evidence="5">
    <location>
        <begin position="434"/>
        <end position="607"/>
    </location>
</feature>
<dbReference type="Pfam" id="PF08659">
    <property type="entry name" value="KR"/>
    <property type="match status" value="1"/>
</dbReference>
<evidence type="ECO:0000259" key="5">
    <source>
        <dbReference type="SMART" id="SM00822"/>
    </source>
</evidence>
<dbReference type="InterPro" id="IPR011032">
    <property type="entry name" value="GroES-like_sf"/>
</dbReference>
<dbReference type="Gene3D" id="3.90.180.10">
    <property type="entry name" value="Medium-chain alcohol dehydrogenases, catalytic domain"/>
    <property type="match status" value="1"/>
</dbReference>
<keyword evidence="9" id="KW-1185">Reference proteome</keyword>
<evidence type="ECO:0000259" key="6">
    <source>
        <dbReference type="SMART" id="SM00827"/>
    </source>
</evidence>
<evidence type="ECO:0000256" key="2">
    <source>
        <dbReference type="ARBA" id="ARBA00022553"/>
    </source>
</evidence>